<comment type="caution">
    <text evidence="1">The sequence shown here is derived from an EMBL/GenBank/DDBJ whole genome shotgun (WGS) entry which is preliminary data.</text>
</comment>
<gene>
    <name evidence="1" type="ORF">AG0111_0g12615</name>
</gene>
<proteinExistence type="predicted"/>
<reference evidence="1 2" key="1">
    <citation type="journal article" date="2019" name="bioRxiv">
        <title>Genomics, evolutionary history and diagnostics of the Alternaria alternata species group including apple and Asian pear pathotypes.</title>
        <authorList>
            <person name="Armitage A.D."/>
            <person name="Cockerton H.M."/>
            <person name="Sreenivasaprasad S."/>
            <person name="Woodhall J.W."/>
            <person name="Lane C.R."/>
            <person name="Harrison R.J."/>
            <person name="Clarkson J.P."/>
        </authorList>
    </citation>
    <scope>NUCLEOTIDE SEQUENCE [LARGE SCALE GENOMIC DNA]</scope>
    <source>
        <strain evidence="1 2">FERA 650</strain>
    </source>
</reference>
<accession>A0ACB6F3S6</accession>
<evidence type="ECO:0000313" key="1">
    <source>
        <dbReference type="EMBL" id="KAB2099085.1"/>
    </source>
</evidence>
<dbReference type="EMBL" id="PDWZ02000019">
    <property type="protein sequence ID" value="KAB2099085.1"/>
    <property type="molecule type" value="Genomic_DNA"/>
</dbReference>
<organism evidence="1 2">
    <name type="scientific">Alternaria gaisen</name>
    <dbReference type="NCBI Taxonomy" id="167740"/>
    <lineage>
        <taxon>Eukaryota</taxon>
        <taxon>Fungi</taxon>
        <taxon>Dikarya</taxon>
        <taxon>Ascomycota</taxon>
        <taxon>Pezizomycotina</taxon>
        <taxon>Dothideomycetes</taxon>
        <taxon>Pleosporomycetidae</taxon>
        <taxon>Pleosporales</taxon>
        <taxon>Pleosporineae</taxon>
        <taxon>Pleosporaceae</taxon>
        <taxon>Alternaria</taxon>
        <taxon>Alternaria sect. Alternaria</taxon>
    </lineage>
</organism>
<dbReference type="Proteomes" id="UP000293547">
    <property type="component" value="Unassembled WGS sequence"/>
</dbReference>
<sequence>MSFWSSDRAPDEAANILCKIGEGFSKLEETGKLVEELIAFLENLQSTFKSVENPKYDWILRQAVQDNVTAISEPLRKAEVDILKSMGLNEDDLSLTPDMKSSTARIFWRTMYHEKFSAIITKLRDEVAIPLLGLHMSLATMCPHNLPRTKKKLEGWAATSKRFIDKRLMYQANEWLWPVSLVREQYQSYIDNVSFANCEWFFSKQQYIDWYNHLPNKGSPILWISGILGVGRTQIAARVVQKLREKRRMVAYFFLGKATRLDATYRNIMVTLCWELLNQFPEDVDLLPEVRNNDSEPTETEIRDCLLGICERRDAIIVLDGLVLDDLGLDSLLLDNSGLDSPGWVSEEDGESNKLWQFLATLNRVCDVIIFSREDPHVKQSLSDHDPMPHISNCEADFWNEVEKVPTRYAAESKTQDEMTEQRVDAQIGSDEGIRERVIRFPRSREDQCQIIDEADYLFKSTFERHEPLEIIGDKIKRNIPYLLSDPIEGTKHSPIRKIIVTCKHNEVWKEFPGKNDDNESSSKYFDLIVRKANGSVQHIRFDHRLGTIKSSNIRSGDRIGVVPNAITPGLADFSKSSRRSLIMKNVVSTYSESTPRSRGSSISSYYEDADQLEPTTTPTITDKPNEQTPAHHTDRRDGNARSSILVAFVKIIRKLLRPAVRPGYRRLEWTCTCGESLYSDFEEKNLRSLDELAARLKQQSGQGSQHDASGSISQPKKVHTRQGTTVGYKMPGASSSSSSNGQNNIARSVAGSSGLKTVKHPRRTALQLCIETGKYKLEMSELTHPNRTVTDGELFAMIRERYERTRHSILPKWARFKKPNKAIFVQFFLGTRQIVSLVDGTLETPSFPPETEVRHNYDYNPCPMNVRPMDSRVFFHHFYAPETEHPDVFWSERLPWKVGPALRPKDNGWGIHLGESPDWPLFAASMCLLLLLSGVVAGIYAWLMKDAQTGVAIGAWLTSAQVMGITAVFFWSS</sequence>
<keyword evidence="2" id="KW-1185">Reference proteome</keyword>
<protein>
    <submittedName>
        <fullName evidence="1">Uncharacterized protein</fullName>
    </submittedName>
</protein>
<name>A0ACB6F3S6_9PLEO</name>
<evidence type="ECO:0000313" key="2">
    <source>
        <dbReference type="Proteomes" id="UP000293547"/>
    </source>
</evidence>